<dbReference type="InterPro" id="IPR013108">
    <property type="entry name" value="Amidohydro_3"/>
</dbReference>
<evidence type="ECO:0000256" key="1">
    <source>
        <dbReference type="SAM" id="SignalP"/>
    </source>
</evidence>
<sequence>MTPSKQRTPRLAMAIGMMMGTALAWPVFAQDSADRIFVGGPVLTMNDAQPRAEAVAVKDGKIIAVGSRDEVMKFKTEGTEVTELDGRALVPGFFDAHGHVFIGGIQAMTANLLAPPDGNVTDIASLQQVLRDWIAENKGTVEKTGIVMGFGYDKSTIAELRDPTRADLDAVSTEYPIYLIHQSGHMGAANSKALEIIGITRDSPNPPGGVIVKDASGEPTGVLEENAHGAGWIKMMSAVDRDGMKAIARAGSELWASFGYTTAEEGRSIQPQVEVMEEVAAEGGFKVDVVTYADVLVDRDYIKAKASPDYKSRFRLAGAKLTIDGSPQGFTSFRDRPYHNPVGDYPPGYRGYTSATDEQVVDAVDWAFDNDVQIITHANGEGASDILIAAIDAATQKHGDDANRRPVLIHGQFLREDQVDAYNRLHVIPSLFPMHTFYWGDWHRDHTVGPDLADNISPTGWLVERGMIFSSHTDAPVAFPDSMRVLDATVTRRSRTGDILGPDQRVDVMTALKAMTIWPAYHHFEDKTKGSVEVGKLADLVILSADPTAVDPETLDQLKVTETVKEGESIYVAAEKQGLLNYLPQHDGKDPLTDFLQDQAYLADHGHAGGTEHGPACVAEFMLTVFKPAFSSPQKDSEQDVF</sequence>
<accession>A0A917YNI9</accession>
<organism evidence="3 4">
    <name type="scientific">Gemmobacter aquaticus</name>
    <dbReference type="NCBI Taxonomy" id="490185"/>
    <lineage>
        <taxon>Bacteria</taxon>
        <taxon>Pseudomonadati</taxon>
        <taxon>Pseudomonadota</taxon>
        <taxon>Alphaproteobacteria</taxon>
        <taxon>Rhodobacterales</taxon>
        <taxon>Paracoccaceae</taxon>
        <taxon>Gemmobacter</taxon>
    </lineage>
</organism>
<evidence type="ECO:0000313" key="3">
    <source>
        <dbReference type="EMBL" id="GGO38358.1"/>
    </source>
</evidence>
<dbReference type="Proteomes" id="UP000598196">
    <property type="component" value="Unassembled WGS sequence"/>
</dbReference>
<dbReference type="AlphaFoldDB" id="A0A917YNI9"/>
<feature type="signal peptide" evidence="1">
    <location>
        <begin position="1"/>
        <end position="29"/>
    </location>
</feature>
<proteinExistence type="predicted"/>
<dbReference type="InterPro" id="IPR033932">
    <property type="entry name" value="YtcJ-like"/>
</dbReference>
<dbReference type="Pfam" id="PF07969">
    <property type="entry name" value="Amidohydro_3"/>
    <property type="match status" value="1"/>
</dbReference>
<dbReference type="RefSeq" id="WP_308423088.1">
    <property type="nucleotide sequence ID" value="NZ_BMLP01000012.1"/>
</dbReference>
<gene>
    <name evidence="3" type="ORF">GCM10010991_35500</name>
</gene>
<comment type="caution">
    <text evidence="3">The sequence shown here is derived from an EMBL/GenBank/DDBJ whole genome shotgun (WGS) entry which is preliminary data.</text>
</comment>
<dbReference type="SUPFAM" id="SSF51338">
    <property type="entry name" value="Composite domain of metallo-dependent hydrolases"/>
    <property type="match status" value="1"/>
</dbReference>
<keyword evidence="1" id="KW-0732">Signal</keyword>
<dbReference type="InterPro" id="IPR032466">
    <property type="entry name" value="Metal_Hydrolase"/>
</dbReference>
<feature type="domain" description="Amidohydrolase 3" evidence="2">
    <location>
        <begin position="81"/>
        <end position="571"/>
    </location>
</feature>
<dbReference type="PANTHER" id="PTHR22642">
    <property type="entry name" value="IMIDAZOLONEPROPIONASE"/>
    <property type="match status" value="1"/>
</dbReference>
<name>A0A917YNI9_9RHOB</name>
<dbReference type="SUPFAM" id="SSF51556">
    <property type="entry name" value="Metallo-dependent hydrolases"/>
    <property type="match status" value="1"/>
</dbReference>
<keyword evidence="4" id="KW-1185">Reference proteome</keyword>
<dbReference type="Gene3D" id="3.20.20.140">
    <property type="entry name" value="Metal-dependent hydrolases"/>
    <property type="match status" value="1"/>
</dbReference>
<evidence type="ECO:0000313" key="4">
    <source>
        <dbReference type="Proteomes" id="UP000598196"/>
    </source>
</evidence>
<protein>
    <submittedName>
        <fullName evidence="3">Amidohydrolase</fullName>
    </submittedName>
</protein>
<reference evidence="3 4" key="1">
    <citation type="journal article" date="2014" name="Int. J. Syst. Evol. Microbiol.">
        <title>Complete genome sequence of Corynebacterium casei LMG S-19264T (=DSM 44701T), isolated from a smear-ripened cheese.</title>
        <authorList>
            <consortium name="US DOE Joint Genome Institute (JGI-PGF)"/>
            <person name="Walter F."/>
            <person name="Albersmeier A."/>
            <person name="Kalinowski J."/>
            <person name="Ruckert C."/>
        </authorList>
    </citation>
    <scope>NUCLEOTIDE SEQUENCE [LARGE SCALE GENOMIC DNA]</scope>
    <source>
        <strain evidence="3 4">CGMCC 1.7029</strain>
    </source>
</reference>
<dbReference type="CDD" id="cd01300">
    <property type="entry name" value="YtcJ_like"/>
    <property type="match status" value="1"/>
</dbReference>
<dbReference type="GO" id="GO:0016810">
    <property type="term" value="F:hydrolase activity, acting on carbon-nitrogen (but not peptide) bonds"/>
    <property type="evidence" value="ECO:0007669"/>
    <property type="project" value="InterPro"/>
</dbReference>
<dbReference type="Gene3D" id="2.30.40.10">
    <property type="entry name" value="Urease, subunit C, domain 1"/>
    <property type="match status" value="1"/>
</dbReference>
<feature type="chain" id="PRO_5036838733" evidence="1">
    <location>
        <begin position="30"/>
        <end position="642"/>
    </location>
</feature>
<dbReference type="Gene3D" id="3.10.310.70">
    <property type="match status" value="1"/>
</dbReference>
<evidence type="ECO:0000259" key="2">
    <source>
        <dbReference type="Pfam" id="PF07969"/>
    </source>
</evidence>
<dbReference type="PANTHER" id="PTHR22642:SF2">
    <property type="entry name" value="PROTEIN LONG AFTER FAR-RED 3"/>
    <property type="match status" value="1"/>
</dbReference>
<dbReference type="EMBL" id="BMLP01000012">
    <property type="protein sequence ID" value="GGO38358.1"/>
    <property type="molecule type" value="Genomic_DNA"/>
</dbReference>
<dbReference type="InterPro" id="IPR011059">
    <property type="entry name" value="Metal-dep_hydrolase_composite"/>
</dbReference>